<evidence type="ECO:0000259" key="24">
    <source>
        <dbReference type="PROSITE" id="PS50026"/>
    </source>
</evidence>
<dbReference type="Gene3D" id="3.30.300.320">
    <property type="match status" value="1"/>
</dbReference>
<feature type="non-terminal residue" evidence="25">
    <location>
        <position position="1"/>
    </location>
</feature>
<dbReference type="Gene3D" id="2.10.25.10">
    <property type="entry name" value="Laminin"/>
    <property type="match status" value="5"/>
</dbReference>
<dbReference type="InterPro" id="IPR036770">
    <property type="entry name" value="Ankyrin_rpt-contain_sf"/>
</dbReference>
<dbReference type="CDD" id="cd00054">
    <property type="entry name" value="EGF_CA"/>
    <property type="match status" value="5"/>
</dbReference>
<feature type="disulfide bond" evidence="21">
    <location>
        <begin position="99"/>
        <end position="116"/>
    </location>
</feature>
<keyword evidence="17" id="KW-0804">Transcription</keyword>
<dbReference type="Gene3D" id="1.25.40.20">
    <property type="entry name" value="Ankyrin repeat-containing domain"/>
    <property type="match status" value="1"/>
</dbReference>
<dbReference type="SMART" id="SM00179">
    <property type="entry name" value="EGF_CA"/>
    <property type="match status" value="3"/>
</dbReference>
<dbReference type="Pfam" id="PF06816">
    <property type="entry name" value="NOD"/>
    <property type="match status" value="1"/>
</dbReference>
<evidence type="ECO:0000256" key="19">
    <source>
        <dbReference type="ARBA" id="ARBA00023242"/>
    </source>
</evidence>
<dbReference type="EMBL" id="UXSR01005433">
    <property type="protein sequence ID" value="VDD81967.1"/>
    <property type="molecule type" value="Genomic_DNA"/>
</dbReference>
<dbReference type="PROSITE" id="PS00022">
    <property type="entry name" value="EGF_1"/>
    <property type="match status" value="5"/>
</dbReference>
<keyword evidence="3" id="KW-0217">Developmental protein</keyword>
<evidence type="ECO:0000313" key="25">
    <source>
        <dbReference type="EMBL" id="VDD81967.1"/>
    </source>
</evidence>
<dbReference type="PANTHER" id="PTHR12916:SF4">
    <property type="entry name" value="UNINFLATABLE, ISOFORM C"/>
    <property type="match status" value="1"/>
</dbReference>
<dbReference type="GO" id="GO:0007219">
    <property type="term" value="P:Notch signaling pathway"/>
    <property type="evidence" value="ECO:0007669"/>
    <property type="project" value="UniProtKB-KW"/>
</dbReference>
<keyword evidence="14 23" id="KW-0472">Membrane</keyword>
<dbReference type="SUPFAM" id="SSF90193">
    <property type="entry name" value="Notch domain"/>
    <property type="match status" value="2"/>
</dbReference>
<keyword evidence="13 20" id="KW-0040">ANK repeat</keyword>
<keyword evidence="15 21" id="KW-1015">Disulfide bond</keyword>
<keyword evidence="5 21" id="KW-0245">EGF-like domain</keyword>
<keyword evidence="18" id="KW-0325">Glycoprotein</keyword>
<feature type="disulfide bond" evidence="21">
    <location>
        <begin position="118"/>
        <end position="127"/>
    </location>
</feature>
<dbReference type="SUPFAM" id="SSF57196">
    <property type="entry name" value="EGF/Laminin"/>
    <property type="match status" value="4"/>
</dbReference>
<feature type="disulfide bond" evidence="21">
    <location>
        <begin position="255"/>
        <end position="264"/>
    </location>
</feature>
<dbReference type="GO" id="GO:0005509">
    <property type="term" value="F:calcium ion binding"/>
    <property type="evidence" value="ECO:0007669"/>
    <property type="project" value="InterPro"/>
</dbReference>
<dbReference type="InterPro" id="IPR011656">
    <property type="entry name" value="Notch_NODP_dom"/>
</dbReference>
<dbReference type="GO" id="GO:0030154">
    <property type="term" value="P:cell differentiation"/>
    <property type="evidence" value="ECO:0007669"/>
    <property type="project" value="UniProtKB-KW"/>
</dbReference>
<evidence type="ECO:0000256" key="6">
    <source>
        <dbReference type="ARBA" id="ARBA00022692"/>
    </source>
</evidence>
<evidence type="ECO:0000256" key="5">
    <source>
        <dbReference type="ARBA" id="ARBA00022536"/>
    </source>
</evidence>
<evidence type="ECO:0000256" key="23">
    <source>
        <dbReference type="SAM" id="Phobius"/>
    </source>
</evidence>
<evidence type="ECO:0000256" key="20">
    <source>
        <dbReference type="PROSITE-ProRule" id="PRU00023"/>
    </source>
</evidence>
<accession>A0A0R3UK80</accession>
<dbReference type="PROSITE" id="PS50297">
    <property type="entry name" value="ANK_REP_REGION"/>
    <property type="match status" value="1"/>
</dbReference>
<keyword evidence="9" id="KW-0221">Differentiation</keyword>
<dbReference type="InterPro" id="IPR035993">
    <property type="entry name" value="Notch-like_dom_sf"/>
</dbReference>
<keyword evidence="26" id="KW-1185">Reference proteome</keyword>
<feature type="domain" description="EGF-like" evidence="24">
    <location>
        <begin position="130"/>
        <end position="186"/>
    </location>
</feature>
<evidence type="ECO:0000256" key="9">
    <source>
        <dbReference type="ARBA" id="ARBA00022782"/>
    </source>
</evidence>
<evidence type="ECO:0000256" key="8">
    <source>
        <dbReference type="ARBA" id="ARBA00022737"/>
    </source>
</evidence>
<reference evidence="25 26" key="1">
    <citation type="submission" date="2018-10" db="EMBL/GenBank/DDBJ databases">
        <authorList>
            <consortium name="Pathogen Informatics"/>
        </authorList>
    </citation>
    <scope>NUCLEOTIDE SEQUENCE [LARGE SCALE GENOMIC DNA]</scope>
</reference>
<keyword evidence="6 23" id="KW-0812">Transmembrane</keyword>
<dbReference type="Proteomes" id="UP000267029">
    <property type="component" value="Unassembled WGS sequence"/>
</dbReference>
<dbReference type="PROSITE" id="PS00010">
    <property type="entry name" value="ASX_HYDROXYL"/>
    <property type="match status" value="1"/>
</dbReference>
<dbReference type="PRINTS" id="PR01983">
    <property type="entry name" value="NOTCH"/>
</dbReference>
<keyword evidence="19" id="KW-0539">Nucleus</keyword>
<dbReference type="InterPro" id="IPR000742">
    <property type="entry name" value="EGF"/>
</dbReference>
<feature type="domain" description="EGF-like" evidence="24">
    <location>
        <begin position="1"/>
        <end position="29"/>
    </location>
</feature>
<dbReference type="GO" id="GO:0005886">
    <property type="term" value="C:plasma membrane"/>
    <property type="evidence" value="ECO:0007669"/>
    <property type="project" value="UniProtKB-SubCell"/>
</dbReference>
<proteinExistence type="predicted"/>
<dbReference type="InterPro" id="IPR010660">
    <property type="entry name" value="Notch_NOD_dom"/>
</dbReference>
<keyword evidence="12" id="KW-0805">Transcription regulation</keyword>
<gene>
    <name evidence="25" type="ORF">MCOS_LOCUS7970</name>
</gene>
<keyword evidence="11 23" id="KW-1133">Transmembrane helix</keyword>
<evidence type="ECO:0000256" key="11">
    <source>
        <dbReference type="ARBA" id="ARBA00022989"/>
    </source>
</evidence>
<dbReference type="GO" id="GO:0005112">
    <property type="term" value="F:Notch binding"/>
    <property type="evidence" value="ECO:0007669"/>
    <property type="project" value="TreeGrafter"/>
</dbReference>
<dbReference type="InterPro" id="IPR002110">
    <property type="entry name" value="Ankyrin_rpt"/>
</dbReference>
<feature type="region of interest" description="Disordered" evidence="22">
    <location>
        <begin position="868"/>
        <end position="895"/>
    </location>
</feature>
<dbReference type="PROSITE" id="PS50088">
    <property type="entry name" value="ANK_REPEAT"/>
    <property type="match status" value="1"/>
</dbReference>
<evidence type="ECO:0000256" key="17">
    <source>
        <dbReference type="ARBA" id="ARBA00023163"/>
    </source>
</evidence>
<dbReference type="PROSITE" id="PS50026">
    <property type="entry name" value="EGF_3"/>
    <property type="match status" value="5"/>
</dbReference>
<keyword evidence="4" id="KW-1003">Cell membrane</keyword>
<dbReference type="SMART" id="SM00181">
    <property type="entry name" value="EGF"/>
    <property type="match status" value="5"/>
</dbReference>
<evidence type="ECO:0000256" key="12">
    <source>
        <dbReference type="ARBA" id="ARBA00023015"/>
    </source>
</evidence>
<evidence type="ECO:0000256" key="1">
    <source>
        <dbReference type="ARBA" id="ARBA00004123"/>
    </source>
</evidence>
<dbReference type="SMART" id="SM00248">
    <property type="entry name" value="ANK"/>
    <property type="match status" value="2"/>
</dbReference>
<evidence type="ECO:0000256" key="16">
    <source>
        <dbReference type="ARBA" id="ARBA00023159"/>
    </source>
</evidence>
<dbReference type="OrthoDB" id="283575at2759"/>
<sequence length="1019" mass="110042">TCQNGGYCKPVSFIEECECPPGFYGRYCEVKLNLCHQLLEIDLVSSSYNGEGRLLGNRRTLSLTSATTALIESKRNDGVELDTDLLTSMHLSKTTLGPCYPQGTLQCIPKPGDFSCQCRYGFDGRFCEQRRDFCAEAELREGRSVCLNGGQCLNHRKGIDDQPSPVKAEESFICQCPAGFSGPRCEIRTPSCDNVSLCQNGGVCTVEGTRLKCDCPHGLGGTFCEVDLVDECARAGNCLNGGRCIDGHGNYTCECLPDFCGRRCELSGFACAIEATTDPNRWPGEAAEARLCEIAECQMKAGNGRCDPECDRFACGFDAGECLYSMQFLTDPVSVHDAKLTMALPWANCTAIHQEGFPCHLRFGDGKCDPTCDSASCLFDGWDCMHDSIDANLPSRTFARTKGKVEWEERSKSPPEPVEGSLILLLGVPPSELLPEDNKKRGLERQFLEGLGRLLRVQLRIRQLPNTGAPMVYPVKIMTQTTTPRAQPRKDNFWSLLDPTVAAGGMNVSVNQLIIDQGQTHNLEQVIALLTTGAHKPEILHRRRREAQEVKLGSRVFLEVQDGSCQKSGSCIHNVETAAQFVSAALRTRRYTPPVDILSIETASPETLQQLMSDGSYSGGRRSIFDHLGLHGTLVYCLIGLICSLVLLSLFGVLYGIMQRRVQGQDIEPGSGYGQKNLMKKIKTTSIWYPRNSGSREGSRHQHHHHSAVFGGFPTAACAEGGTGTPSLATQARARAMVTPHSSHLPFWSRERALAAAGEKLALRASAYPAPQPLPPTPSTTAGYSQACTTANADSSQVPNAEISSTTPLLTALPVMASSQLSQVDVKAYFTSLMENLVTGDGLTESFSDGLVQKLEYLRNIEMQHSESTIYRGGGGGGGGSGGAGSGTSQRHAKRQPTNTLLAQLLASTVPETGETLLHLAARHNCASAVSALLNAGADPYAFDSQGNSVLLTAVNASAVDAVRTLLMSNQVASDLPRLFVACPTEDKTTALIQAVKIADIGEYFGSEIVPQSYTEIIE</sequence>
<keyword evidence="8" id="KW-0677">Repeat</keyword>
<keyword evidence="16" id="KW-0010">Activator</keyword>
<evidence type="ECO:0000256" key="21">
    <source>
        <dbReference type="PROSITE-ProRule" id="PRU00076"/>
    </source>
</evidence>
<comment type="caution">
    <text evidence="21">Lacks conserved residue(s) required for the propagation of feature annotation.</text>
</comment>
<keyword evidence="10" id="KW-0914">Notch signaling pathway</keyword>
<dbReference type="PROSITE" id="PS01186">
    <property type="entry name" value="EGF_2"/>
    <property type="match status" value="3"/>
</dbReference>
<organism evidence="25 26">
    <name type="scientific">Mesocestoides corti</name>
    <name type="common">Flatworm</name>
    <dbReference type="NCBI Taxonomy" id="53468"/>
    <lineage>
        <taxon>Eukaryota</taxon>
        <taxon>Metazoa</taxon>
        <taxon>Spiralia</taxon>
        <taxon>Lophotrochozoa</taxon>
        <taxon>Platyhelminthes</taxon>
        <taxon>Cestoda</taxon>
        <taxon>Eucestoda</taxon>
        <taxon>Cyclophyllidea</taxon>
        <taxon>Mesocestoididae</taxon>
        <taxon>Mesocestoides</taxon>
    </lineage>
</organism>
<evidence type="ECO:0000313" key="26">
    <source>
        <dbReference type="Proteomes" id="UP000267029"/>
    </source>
</evidence>
<protein>
    <recommendedName>
        <fullName evidence="24">EGF-like domain-containing protein</fullName>
    </recommendedName>
</protein>
<dbReference type="GO" id="GO:0005634">
    <property type="term" value="C:nucleus"/>
    <property type="evidence" value="ECO:0007669"/>
    <property type="project" value="UniProtKB-SubCell"/>
</dbReference>
<evidence type="ECO:0000256" key="18">
    <source>
        <dbReference type="ARBA" id="ARBA00023180"/>
    </source>
</evidence>
<dbReference type="Pfam" id="PF00066">
    <property type="entry name" value="Notch"/>
    <property type="match status" value="2"/>
</dbReference>
<dbReference type="SMART" id="SM00004">
    <property type="entry name" value="NL"/>
    <property type="match status" value="2"/>
</dbReference>
<feature type="domain" description="EGF-like" evidence="24">
    <location>
        <begin position="90"/>
        <end position="128"/>
    </location>
</feature>
<evidence type="ECO:0000256" key="4">
    <source>
        <dbReference type="ARBA" id="ARBA00022475"/>
    </source>
</evidence>
<feature type="domain" description="EGF-like" evidence="24">
    <location>
        <begin position="188"/>
        <end position="225"/>
    </location>
</feature>
<dbReference type="InterPro" id="IPR000800">
    <property type="entry name" value="Notch_dom"/>
</dbReference>
<dbReference type="Pfam" id="PF07684">
    <property type="entry name" value="NODP"/>
    <property type="match status" value="1"/>
</dbReference>
<evidence type="ECO:0000256" key="15">
    <source>
        <dbReference type="ARBA" id="ARBA00023157"/>
    </source>
</evidence>
<evidence type="ECO:0000256" key="22">
    <source>
        <dbReference type="SAM" id="MobiDB-lite"/>
    </source>
</evidence>
<feature type="disulfide bond" evidence="21">
    <location>
        <begin position="176"/>
        <end position="185"/>
    </location>
</feature>
<dbReference type="InterPro" id="IPR000152">
    <property type="entry name" value="EGF-type_Asp/Asn_hydroxyl_site"/>
</dbReference>
<evidence type="ECO:0000256" key="2">
    <source>
        <dbReference type="ARBA" id="ARBA00004251"/>
    </source>
</evidence>
<evidence type="ECO:0000256" key="3">
    <source>
        <dbReference type="ARBA" id="ARBA00022473"/>
    </source>
</evidence>
<dbReference type="PANTHER" id="PTHR12916">
    <property type="entry name" value="CYTOCHROME C OXIDASE POLYPEPTIDE VIC-2"/>
    <property type="match status" value="1"/>
</dbReference>
<feature type="disulfide bond" evidence="21">
    <location>
        <begin position="19"/>
        <end position="28"/>
    </location>
</feature>
<feature type="domain" description="EGF-like" evidence="24">
    <location>
        <begin position="228"/>
        <end position="265"/>
    </location>
</feature>
<evidence type="ECO:0000256" key="13">
    <source>
        <dbReference type="ARBA" id="ARBA00023043"/>
    </source>
</evidence>
<dbReference type="SUPFAM" id="SSF48403">
    <property type="entry name" value="Ankyrin repeat"/>
    <property type="match status" value="1"/>
</dbReference>
<name>A0A0R3UK80_MESCO</name>
<dbReference type="STRING" id="53468.A0A0R3UK80"/>
<dbReference type="AlphaFoldDB" id="A0A0R3UK80"/>
<evidence type="ECO:0000256" key="10">
    <source>
        <dbReference type="ARBA" id="ARBA00022976"/>
    </source>
</evidence>
<comment type="subcellular location">
    <subcellularLocation>
        <location evidence="2">Cell membrane</location>
        <topology evidence="2">Single-pass type I membrane protein</topology>
    </subcellularLocation>
    <subcellularLocation>
        <location evidence="1">Nucleus</location>
    </subcellularLocation>
</comment>
<feature type="transmembrane region" description="Helical" evidence="23">
    <location>
        <begin position="633"/>
        <end position="657"/>
    </location>
</feature>
<dbReference type="Gene3D" id="3.30.70.3310">
    <property type="match status" value="1"/>
</dbReference>
<evidence type="ECO:0000256" key="7">
    <source>
        <dbReference type="ARBA" id="ARBA00022729"/>
    </source>
</evidence>
<feature type="disulfide bond" evidence="21">
    <location>
        <begin position="215"/>
        <end position="224"/>
    </location>
</feature>
<keyword evidence="7" id="KW-0732">Signal</keyword>
<feature type="compositionally biased region" description="Gly residues" evidence="22">
    <location>
        <begin position="872"/>
        <end position="886"/>
    </location>
</feature>
<dbReference type="InterPro" id="IPR001881">
    <property type="entry name" value="EGF-like_Ca-bd_dom"/>
</dbReference>
<feature type="repeat" description="ANK" evidence="20">
    <location>
        <begin position="913"/>
        <end position="945"/>
    </location>
</feature>
<dbReference type="Pfam" id="PF12796">
    <property type="entry name" value="Ank_2"/>
    <property type="match status" value="1"/>
</dbReference>
<evidence type="ECO:0000256" key="14">
    <source>
        <dbReference type="ARBA" id="ARBA00023136"/>
    </source>
</evidence>